<proteinExistence type="predicted"/>
<protein>
    <submittedName>
        <fullName evidence="1">Uncharacterized protein</fullName>
    </submittedName>
</protein>
<sequence>MEYSTTFNLQTRGRCGQNSPIKPHPLEIVATNASISYNGKKGRGSEVKLEGVVKLNLRFPSLLYLSPSEIYVAGVLLLRYLLEISGRYIDSEKSLKWTVS</sequence>
<accession>A0AAV4NXV6</accession>
<organism evidence="1 2">
    <name type="scientific">Caerostris extrusa</name>
    <name type="common">Bark spider</name>
    <name type="synonym">Caerostris bankana</name>
    <dbReference type="NCBI Taxonomy" id="172846"/>
    <lineage>
        <taxon>Eukaryota</taxon>
        <taxon>Metazoa</taxon>
        <taxon>Ecdysozoa</taxon>
        <taxon>Arthropoda</taxon>
        <taxon>Chelicerata</taxon>
        <taxon>Arachnida</taxon>
        <taxon>Araneae</taxon>
        <taxon>Araneomorphae</taxon>
        <taxon>Entelegynae</taxon>
        <taxon>Araneoidea</taxon>
        <taxon>Araneidae</taxon>
        <taxon>Caerostris</taxon>
    </lineage>
</organism>
<evidence type="ECO:0000313" key="1">
    <source>
        <dbReference type="EMBL" id="GIX88578.1"/>
    </source>
</evidence>
<name>A0AAV4NXV6_CAEEX</name>
<keyword evidence="2" id="KW-1185">Reference proteome</keyword>
<dbReference type="EMBL" id="BPLR01003782">
    <property type="protein sequence ID" value="GIX88578.1"/>
    <property type="molecule type" value="Genomic_DNA"/>
</dbReference>
<evidence type="ECO:0000313" key="2">
    <source>
        <dbReference type="Proteomes" id="UP001054945"/>
    </source>
</evidence>
<dbReference type="Proteomes" id="UP001054945">
    <property type="component" value="Unassembled WGS sequence"/>
</dbReference>
<dbReference type="AlphaFoldDB" id="A0AAV4NXV6"/>
<gene>
    <name evidence="1" type="ORF">CEXT_710241</name>
</gene>
<reference evidence="1 2" key="1">
    <citation type="submission" date="2021-06" db="EMBL/GenBank/DDBJ databases">
        <title>Caerostris extrusa draft genome.</title>
        <authorList>
            <person name="Kono N."/>
            <person name="Arakawa K."/>
        </authorList>
    </citation>
    <scope>NUCLEOTIDE SEQUENCE [LARGE SCALE GENOMIC DNA]</scope>
</reference>
<comment type="caution">
    <text evidence="1">The sequence shown here is derived from an EMBL/GenBank/DDBJ whole genome shotgun (WGS) entry which is preliminary data.</text>
</comment>